<dbReference type="InterPro" id="IPR052418">
    <property type="entry name" value="Apolipoprotein_B"/>
</dbReference>
<dbReference type="PANTHER" id="PTHR13769">
    <property type="entry name" value="APOLIPOPROTEIN B"/>
    <property type="match status" value="1"/>
</dbReference>
<dbReference type="PANTHER" id="PTHR13769:SF5">
    <property type="entry name" value="APOLIPOPROTEIN B-100-RELATED"/>
    <property type="match status" value="1"/>
</dbReference>
<dbReference type="InterPro" id="IPR015255">
    <property type="entry name" value="Vitellinogen_open_b-sht"/>
</dbReference>
<dbReference type="GO" id="GO:0006642">
    <property type="term" value="P:triglyceride mobilization"/>
    <property type="evidence" value="ECO:0007669"/>
    <property type="project" value="TreeGrafter"/>
</dbReference>
<dbReference type="GO" id="GO:0030301">
    <property type="term" value="P:cholesterol transport"/>
    <property type="evidence" value="ECO:0007669"/>
    <property type="project" value="TreeGrafter"/>
</dbReference>
<dbReference type="FunFam" id="2.30.230.10:FF:000003">
    <property type="entry name" value="Apolipoprotein B"/>
    <property type="match status" value="1"/>
</dbReference>
<dbReference type="GO" id="GO:0120020">
    <property type="term" value="F:cholesterol transfer activity"/>
    <property type="evidence" value="ECO:0007669"/>
    <property type="project" value="TreeGrafter"/>
</dbReference>
<dbReference type="SMART" id="SM01169">
    <property type="entry name" value="DUF1943"/>
    <property type="match status" value="1"/>
</dbReference>
<keyword evidence="2" id="KW-0325">Glycoprotein</keyword>
<evidence type="ECO:0000256" key="4">
    <source>
        <dbReference type="SAM" id="SignalP"/>
    </source>
</evidence>
<dbReference type="Proteomes" id="UP000261660">
    <property type="component" value="Unplaced"/>
</dbReference>
<dbReference type="Pfam" id="PF09172">
    <property type="entry name" value="Vit_open_b-sht"/>
    <property type="match status" value="1"/>
</dbReference>
<dbReference type="InterPro" id="IPR015819">
    <property type="entry name" value="Lipid_transp_b-sht_shell"/>
</dbReference>
<dbReference type="InterPro" id="IPR001747">
    <property type="entry name" value="Vitellogenin_N"/>
</dbReference>
<reference evidence="6" key="1">
    <citation type="submission" date="2025-08" db="UniProtKB">
        <authorList>
            <consortium name="Ensembl"/>
        </authorList>
    </citation>
    <scope>IDENTIFICATION</scope>
</reference>
<reference evidence="6" key="2">
    <citation type="submission" date="2025-09" db="UniProtKB">
        <authorList>
            <consortium name="Ensembl"/>
        </authorList>
    </citation>
    <scope>IDENTIFICATION</scope>
</reference>
<dbReference type="GO" id="GO:0034359">
    <property type="term" value="C:mature chylomicron"/>
    <property type="evidence" value="ECO:0007669"/>
    <property type="project" value="TreeGrafter"/>
</dbReference>
<dbReference type="InterPro" id="IPR015816">
    <property type="entry name" value="Vitellinogen_b-sht_N"/>
</dbReference>
<dbReference type="Gene3D" id="1.25.10.20">
    <property type="entry name" value="Vitellinogen, superhelical"/>
    <property type="match status" value="1"/>
</dbReference>
<evidence type="ECO:0000259" key="5">
    <source>
        <dbReference type="PROSITE" id="PS51211"/>
    </source>
</evidence>
<dbReference type="GeneTree" id="ENSGT00590000083139"/>
<dbReference type="SUPFAM" id="SSF48431">
    <property type="entry name" value="Lipovitellin-phosvitin complex, superhelical domain"/>
    <property type="match status" value="1"/>
</dbReference>
<dbReference type="GO" id="GO:0034361">
    <property type="term" value="C:very-low-density lipoprotein particle"/>
    <property type="evidence" value="ECO:0007669"/>
    <property type="project" value="TreeGrafter"/>
</dbReference>
<dbReference type="InterPro" id="IPR011030">
    <property type="entry name" value="Lipovitellin_superhlx_dom"/>
</dbReference>
<keyword evidence="7" id="KW-1185">Reference proteome</keyword>
<accession>A0A3Q3MYS0</accession>
<dbReference type="Gene3D" id="2.30.230.10">
    <property type="entry name" value="Lipovitellin, beta-sheet shell regions, chain A"/>
    <property type="match status" value="1"/>
</dbReference>
<evidence type="ECO:0000256" key="1">
    <source>
        <dbReference type="ARBA" id="ARBA00022729"/>
    </source>
</evidence>
<dbReference type="Pfam" id="PF01347">
    <property type="entry name" value="Vitellogenin_N"/>
    <property type="match status" value="1"/>
</dbReference>
<evidence type="ECO:0000313" key="7">
    <source>
        <dbReference type="Proteomes" id="UP000261660"/>
    </source>
</evidence>
<dbReference type="GO" id="GO:0042953">
    <property type="term" value="P:lipoprotein transport"/>
    <property type="evidence" value="ECO:0007669"/>
    <property type="project" value="TreeGrafter"/>
</dbReference>
<dbReference type="Gene3D" id="2.20.50.20">
    <property type="entry name" value="Lipovitellin. Chain A, domain 3"/>
    <property type="match status" value="1"/>
</dbReference>
<dbReference type="Ensembl" id="ENSLBET00000027878.1">
    <property type="protein sequence ID" value="ENSLBEP00000026580.1"/>
    <property type="gene ID" value="ENSLBEG00000020170.1"/>
</dbReference>
<comment type="caution">
    <text evidence="3">Lacks conserved residue(s) required for the propagation of feature annotation.</text>
</comment>
<proteinExistence type="predicted"/>
<feature type="signal peptide" evidence="4">
    <location>
        <begin position="1"/>
        <end position="19"/>
    </location>
</feature>
<evidence type="ECO:0000256" key="3">
    <source>
        <dbReference type="PROSITE-ProRule" id="PRU00557"/>
    </source>
</evidence>
<dbReference type="PROSITE" id="PS51211">
    <property type="entry name" value="VITELLOGENIN"/>
    <property type="match status" value="1"/>
</dbReference>
<dbReference type="AlphaFoldDB" id="A0A3Q3MYS0"/>
<dbReference type="STRING" id="56723.ENSLBEP00000026580"/>
<keyword evidence="1 4" id="KW-0732">Signal</keyword>
<protein>
    <submittedName>
        <fullName evidence="6">Apolipoprotein B-100-like</fullName>
    </submittedName>
</protein>
<evidence type="ECO:0000256" key="2">
    <source>
        <dbReference type="ARBA" id="ARBA00023180"/>
    </source>
</evidence>
<sequence length="789" mass="87634">MGDSKLCLLLLLSTSALNAFTTDFSYLVAKRYKTLHKYVYQYEAESLNAITGASQLKNGPKGVEIEVPQTCSYIVRTTGCSLSEVVDMDAEGNAVFGPAAGSDAFAAEMERYPLKVVVEGVHDVKLYPEDGETTTILNIKRGIISALAVPLLEEEKNKNMPTIHGKCKTFYTVNAREDIATDISLTRDLSRCDKFAPLRAYTSPLALIRGMNYPLSKLITSTQDCNYKFDNEKKHMTSGSCTEKHILIPFSHKGEYGVTNVGKQELTLVEVTPYNERVFETSNIVKGLPMETVEDKSVIQDKDAGLKLLGELATLPENESDRRADLFQKLVTIVRGMKTETLSPAIPEALAVSRVLTYQVLAQCGTPECSSAIMQIFRTLDTSSLEVDAGVFAMGLVSNPSPLLINDMLEMAKYKPSKPIMYALSNVVKRFYKAEERIIPEIHSVAEFMAAQLGDCTGDKDTTFMTLRVIGNMAAAVGPASPALRAAVIQCVNQPEASLAVQEAAIQAYRLTPGREVLIQVLLDGASPMQKRIAAYLVLMKDPMPTELEQLAAALPNEQDQQVKSFVISHVTNILSSTEPETLEILDALQGNKIGTTMDPTKFSRNYKIGSVEGNMIFEGTSYLPKEVMLEMTLKAFGYDIDMMEIGMEGKGFEPTVEALFGENGFFPDIALKTMYFVSDNMPFRVNEILKNMMPALKKDRMKRQVYIGRNLNKLVRELQTAESPEAMVYLRLLGNELGYLKTNEMEEMAYSAVMMIDSMFKMFPTDVRKVFVCFTNNETKLILKCQQY</sequence>
<organism evidence="6 7">
    <name type="scientific">Labrus bergylta</name>
    <name type="common">ballan wrasse</name>
    <dbReference type="NCBI Taxonomy" id="56723"/>
    <lineage>
        <taxon>Eukaryota</taxon>
        <taxon>Metazoa</taxon>
        <taxon>Chordata</taxon>
        <taxon>Craniata</taxon>
        <taxon>Vertebrata</taxon>
        <taxon>Euteleostomi</taxon>
        <taxon>Actinopterygii</taxon>
        <taxon>Neopterygii</taxon>
        <taxon>Teleostei</taxon>
        <taxon>Neoteleostei</taxon>
        <taxon>Acanthomorphata</taxon>
        <taxon>Eupercaria</taxon>
        <taxon>Labriformes</taxon>
        <taxon>Labridae</taxon>
        <taxon>Labrus</taxon>
    </lineage>
</organism>
<dbReference type="SUPFAM" id="SSF56968">
    <property type="entry name" value="Lipovitellin-phosvitin complex, beta-sheet shell regions"/>
    <property type="match status" value="2"/>
</dbReference>
<dbReference type="SMART" id="SM00638">
    <property type="entry name" value="LPD_N"/>
    <property type="match status" value="1"/>
</dbReference>
<feature type="chain" id="PRO_5018789762" evidence="4">
    <location>
        <begin position="20"/>
        <end position="789"/>
    </location>
</feature>
<dbReference type="GO" id="GO:0050750">
    <property type="term" value="F:low-density lipoprotein particle receptor binding"/>
    <property type="evidence" value="ECO:0007669"/>
    <property type="project" value="TreeGrafter"/>
</dbReference>
<dbReference type="GO" id="GO:0034362">
    <property type="term" value="C:low-density lipoprotein particle"/>
    <property type="evidence" value="ECO:0007669"/>
    <property type="project" value="TreeGrafter"/>
</dbReference>
<dbReference type="InterPro" id="IPR015817">
    <property type="entry name" value="Vitellinogen_open_b-sht_sub1"/>
</dbReference>
<dbReference type="InParanoid" id="A0A3Q3MYS0"/>
<name>A0A3Q3MYS0_9LABR</name>
<evidence type="ECO:0000313" key="6">
    <source>
        <dbReference type="Ensembl" id="ENSLBEP00000026580.1"/>
    </source>
</evidence>
<dbReference type="GO" id="GO:0042632">
    <property type="term" value="P:cholesterol homeostasis"/>
    <property type="evidence" value="ECO:0007669"/>
    <property type="project" value="TreeGrafter"/>
</dbReference>
<feature type="domain" description="Vitellogenin" evidence="5">
    <location>
        <begin position="32"/>
        <end position="660"/>
    </location>
</feature>